<comment type="subcellular location">
    <subcellularLocation>
        <location evidence="2">Mitochondrion inner membrane</location>
        <topology evidence="2">Multi-pass membrane protein</topology>
    </subcellularLocation>
</comment>
<keyword evidence="10" id="KW-1185">Reference proteome</keyword>
<evidence type="ECO:0000256" key="7">
    <source>
        <dbReference type="ARBA" id="ARBA00023128"/>
    </source>
</evidence>
<dbReference type="InterPro" id="IPR026120">
    <property type="entry name" value="TMEM11"/>
</dbReference>
<protein>
    <recommendedName>
        <fullName evidence="11">Transmembrane protein 11, mitochondrial</fullName>
    </recommendedName>
</protein>
<keyword evidence="5" id="KW-0999">Mitochondrion inner membrane</keyword>
<keyword evidence="6" id="KW-1133">Transmembrane helix</keyword>
<dbReference type="Pfam" id="PF14972">
    <property type="entry name" value="Mito_morph_reg"/>
    <property type="match status" value="1"/>
</dbReference>
<comment type="function">
    <text evidence="1">Plays a role in mitochondrial morphogenesis.</text>
</comment>
<keyword evidence="7" id="KW-0496">Mitochondrion</keyword>
<reference evidence="9 10" key="1">
    <citation type="submission" date="2024-02" db="EMBL/GenBank/DDBJ databases">
        <authorList>
            <person name="Daric V."/>
            <person name="Darras S."/>
        </authorList>
    </citation>
    <scope>NUCLEOTIDE SEQUENCE [LARGE SCALE GENOMIC DNA]</scope>
</reference>
<evidence type="ECO:0000313" key="9">
    <source>
        <dbReference type="EMBL" id="CAK8683136.1"/>
    </source>
</evidence>
<evidence type="ECO:0000256" key="3">
    <source>
        <dbReference type="ARBA" id="ARBA00006060"/>
    </source>
</evidence>
<keyword evidence="8" id="KW-0472">Membrane</keyword>
<dbReference type="PANTHER" id="PTHR15099">
    <property type="entry name" value="PROTEIN PM1"/>
    <property type="match status" value="1"/>
</dbReference>
<name>A0ABP0FU27_CLALP</name>
<evidence type="ECO:0000256" key="2">
    <source>
        <dbReference type="ARBA" id="ARBA00004448"/>
    </source>
</evidence>
<accession>A0ABP0FU27</accession>
<dbReference type="EMBL" id="CAWYQH010000096">
    <property type="protein sequence ID" value="CAK8683136.1"/>
    <property type="molecule type" value="Genomic_DNA"/>
</dbReference>
<gene>
    <name evidence="9" type="ORF">CVLEPA_LOCUS14238</name>
</gene>
<evidence type="ECO:0000256" key="5">
    <source>
        <dbReference type="ARBA" id="ARBA00022792"/>
    </source>
</evidence>
<dbReference type="PANTHER" id="PTHR15099:SF2">
    <property type="entry name" value="TRANSMEMBRANE PROTEIN 11, MITOCHONDRIAL"/>
    <property type="match status" value="1"/>
</dbReference>
<evidence type="ECO:0000313" key="10">
    <source>
        <dbReference type="Proteomes" id="UP001642483"/>
    </source>
</evidence>
<dbReference type="Proteomes" id="UP001642483">
    <property type="component" value="Unassembled WGS sequence"/>
</dbReference>
<evidence type="ECO:0000256" key="1">
    <source>
        <dbReference type="ARBA" id="ARBA00002812"/>
    </source>
</evidence>
<organism evidence="9 10">
    <name type="scientific">Clavelina lepadiformis</name>
    <name type="common">Light-bulb sea squirt</name>
    <name type="synonym">Ascidia lepadiformis</name>
    <dbReference type="NCBI Taxonomy" id="159417"/>
    <lineage>
        <taxon>Eukaryota</taxon>
        <taxon>Metazoa</taxon>
        <taxon>Chordata</taxon>
        <taxon>Tunicata</taxon>
        <taxon>Ascidiacea</taxon>
        <taxon>Aplousobranchia</taxon>
        <taxon>Clavelinidae</taxon>
        <taxon>Clavelina</taxon>
    </lineage>
</organism>
<evidence type="ECO:0000256" key="6">
    <source>
        <dbReference type="ARBA" id="ARBA00022989"/>
    </source>
</evidence>
<comment type="caution">
    <text evidence="9">The sequence shown here is derived from an EMBL/GenBank/DDBJ whole genome shotgun (WGS) entry which is preliminary data.</text>
</comment>
<sequence>MSIVFHGLLLKDRMSNSKNEDEVPSSTTTVIREVYDGINSQERFEYELECALEAKVDYIVIEPTKLGEETSRWVRVGNCLHKTAVLSGLASIFLPQILPEGYIPPSIYAGVPTAVLSISCAALYGISWQFDPCCKYQVTVNSRELSRLNVQNLTNPSPVVLVRKDDKYRKTLHNCIAVAAGLMVVRAIDQFWRS</sequence>
<evidence type="ECO:0000256" key="8">
    <source>
        <dbReference type="ARBA" id="ARBA00023136"/>
    </source>
</evidence>
<evidence type="ECO:0008006" key="11">
    <source>
        <dbReference type="Google" id="ProtNLM"/>
    </source>
</evidence>
<keyword evidence="4" id="KW-0812">Transmembrane</keyword>
<proteinExistence type="inferred from homology"/>
<evidence type="ECO:0000256" key="4">
    <source>
        <dbReference type="ARBA" id="ARBA00022692"/>
    </source>
</evidence>
<comment type="similarity">
    <text evidence="3">Belongs to the TMEM11 family.</text>
</comment>